<name>A0ABP4EEU1_9ACTN</name>
<dbReference type="SUPFAM" id="SSF46785">
    <property type="entry name" value="Winged helix' DNA-binding domain"/>
    <property type="match status" value="1"/>
</dbReference>
<comment type="caution">
    <text evidence="3">The sequence shown here is derived from an EMBL/GenBank/DDBJ whole genome shotgun (WGS) entry which is preliminary data.</text>
</comment>
<dbReference type="Gene3D" id="6.10.140.190">
    <property type="match status" value="1"/>
</dbReference>
<feature type="domain" description="Transcription regulator PadR C-terminal" evidence="2">
    <location>
        <begin position="93"/>
        <end position="175"/>
    </location>
</feature>
<dbReference type="PANTHER" id="PTHR43252:SF4">
    <property type="entry name" value="TRANSCRIPTIONAL REGULATORY PROTEIN"/>
    <property type="match status" value="1"/>
</dbReference>
<dbReference type="Proteomes" id="UP001501581">
    <property type="component" value="Unassembled WGS sequence"/>
</dbReference>
<accession>A0ABP4EEU1</accession>
<dbReference type="InterPro" id="IPR036388">
    <property type="entry name" value="WH-like_DNA-bd_sf"/>
</dbReference>
<evidence type="ECO:0000313" key="4">
    <source>
        <dbReference type="Proteomes" id="UP001501581"/>
    </source>
</evidence>
<dbReference type="InterPro" id="IPR005149">
    <property type="entry name" value="Tscrpt_reg_PadR_N"/>
</dbReference>
<gene>
    <name evidence="3" type="ORF">GCM10009668_20070</name>
</gene>
<dbReference type="InterPro" id="IPR018309">
    <property type="entry name" value="Tscrpt_reg_PadR_C"/>
</dbReference>
<sequence>MALEHALLVSLAERAGAGMELTRRFDASIGFFWQATHQQIYKVLARMQERDWLSSQVVAQADGPDTKVYVVTPAGHAELRRWLAEPTAPLAARSDLAVRLRGASYAADRTAILDDVRRLIADHLARRELYQQLCARDYPEPAELTGQDLDHYLVLRGGLRLEQFWIDWLTEYLTAHTAKE</sequence>
<evidence type="ECO:0000259" key="2">
    <source>
        <dbReference type="Pfam" id="PF10400"/>
    </source>
</evidence>
<dbReference type="PANTHER" id="PTHR43252">
    <property type="entry name" value="TRANSCRIPTIONAL REGULATOR YQJI"/>
    <property type="match status" value="1"/>
</dbReference>
<feature type="domain" description="Transcription regulator PadR N-terminal" evidence="1">
    <location>
        <begin position="7"/>
        <end position="80"/>
    </location>
</feature>
<evidence type="ECO:0000313" key="3">
    <source>
        <dbReference type="EMBL" id="GAA1101723.1"/>
    </source>
</evidence>
<evidence type="ECO:0000259" key="1">
    <source>
        <dbReference type="Pfam" id="PF03551"/>
    </source>
</evidence>
<dbReference type="Pfam" id="PF03551">
    <property type="entry name" value="PadR"/>
    <property type="match status" value="1"/>
</dbReference>
<dbReference type="Pfam" id="PF10400">
    <property type="entry name" value="Vir_act_alpha_C"/>
    <property type="match status" value="1"/>
</dbReference>
<keyword evidence="4" id="KW-1185">Reference proteome</keyword>
<reference evidence="4" key="1">
    <citation type="journal article" date="2019" name="Int. J. Syst. Evol. Microbiol.">
        <title>The Global Catalogue of Microorganisms (GCM) 10K type strain sequencing project: providing services to taxonomists for standard genome sequencing and annotation.</title>
        <authorList>
            <consortium name="The Broad Institute Genomics Platform"/>
            <consortium name="The Broad Institute Genome Sequencing Center for Infectious Disease"/>
            <person name="Wu L."/>
            <person name="Ma J."/>
        </authorList>
    </citation>
    <scope>NUCLEOTIDE SEQUENCE [LARGE SCALE GENOMIC DNA]</scope>
    <source>
        <strain evidence="4">JCM 13008</strain>
    </source>
</reference>
<organism evidence="3 4">
    <name type="scientific">Nocardioides dubius</name>
    <dbReference type="NCBI Taxonomy" id="317019"/>
    <lineage>
        <taxon>Bacteria</taxon>
        <taxon>Bacillati</taxon>
        <taxon>Actinomycetota</taxon>
        <taxon>Actinomycetes</taxon>
        <taxon>Propionibacteriales</taxon>
        <taxon>Nocardioidaceae</taxon>
        <taxon>Nocardioides</taxon>
    </lineage>
</organism>
<proteinExistence type="predicted"/>
<dbReference type="RefSeq" id="WP_343993934.1">
    <property type="nucleotide sequence ID" value="NZ_BAAALG010000008.1"/>
</dbReference>
<protein>
    <submittedName>
        <fullName evidence="3">PadR family transcriptional regulator</fullName>
    </submittedName>
</protein>
<dbReference type="EMBL" id="BAAALG010000008">
    <property type="protein sequence ID" value="GAA1101723.1"/>
    <property type="molecule type" value="Genomic_DNA"/>
</dbReference>
<dbReference type="InterPro" id="IPR036390">
    <property type="entry name" value="WH_DNA-bd_sf"/>
</dbReference>
<dbReference type="Gene3D" id="1.10.10.10">
    <property type="entry name" value="Winged helix-like DNA-binding domain superfamily/Winged helix DNA-binding domain"/>
    <property type="match status" value="1"/>
</dbReference>